<accession>A0A7G9RF58</accession>
<feature type="region of interest" description="Disordered" evidence="1">
    <location>
        <begin position="84"/>
        <end position="109"/>
    </location>
</feature>
<name>A0A7G9RF58_9ACTN</name>
<evidence type="ECO:0000313" key="3">
    <source>
        <dbReference type="Proteomes" id="UP000515947"/>
    </source>
</evidence>
<evidence type="ECO:0000313" key="2">
    <source>
        <dbReference type="EMBL" id="QNN54233.1"/>
    </source>
</evidence>
<dbReference type="InterPro" id="IPR010985">
    <property type="entry name" value="Ribbon_hlx_hlx"/>
</dbReference>
<dbReference type="AlphaFoldDB" id="A0A7G9RF58"/>
<dbReference type="InterPro" id="IPR013321">
    <property type="entry name" value="Arc_rbn_hlx_hlx"/>
</dbReference>
<proteinExistence type="predicted"/>
<organism evidence="2 3">
    <name type="scientific">Nocardioides mesophilus</name>
    <dbReference type="NCBI Taxonomy" id="433659"/>
    <lineage>
        <taxon>Bacteria</taxon>
        <taxon>Bacillati</taxon>
        <taxon>Actinomycetota</taxon>
        <taxon>Actinomycetes</taxon>
        <taxon>Propionibacteriales</taxon>
        <taxon>Nocardioidaceae</taxon>
        <taxon>Nocardioides</taxon>
    </lineage>
</organism>
<dbReference type="RefSeq" id="WP_187580073.1">
    <property type="nucleotide sequence ID" value="NZ_CP060713.1"/>
</dbReference>
<keyword evidence="3" id="KW-1185">Reference proteome</keyword>
<dbReference type="KEGG" id="nmes:H9L09_07790"/>
<dbReference type="Pfam" id="PF05534">
    <property type="entry name" value="HicB"/>
    <property type="match status" value="1"/>
</dbReference>
<dbReference type="GO" id="GO:0006355">
    <property type="term" value="P:regulation of DNA-templated transcription"/>
    <property type="evidence" value="ECO:0007669"/>
    <property type="project" value="InterPro"/>
</dbReference>
<gene>
    <name evidence="2" type="ORF">H9L09_07790</name>
</gene>
<dbReference type="Proteomes" id="UP000515947">
    <property type="component" value="Chromosome"/>
</dbReference>
<protein>
    <submittedName>
        <fullName evidence="2">Toxin-antitoxin system HicB family antitoxin</fullName>
    </submittedName>
</protein>
<reference evidence="2 3" key="1">
    <citation type="submission" date="2020-08" db="EMBL/GenBank/DDBJ databases">
        <title>Genome sequence of Nocardioides mesophilus KACC 16243T.</title>
        <authorList>
            <person name="Hyun D.-W."/>
            <person name="Bae J.-W."/>
        </authorList>
    </citation>
    <scope>NUCLEOTIDE SEQUENCE [LARGE SCALE GENOMIC DNA]</scope>
    <source>
        <strain evidence="2 3">KACC 16243</strain>
    </source>
</reference>
<sequence length="191" mass="20229">MDITPFVESLRQDLTAAAEAGGPEIRAAAERLTLALDPAVRLALMDALSQAAAEITSELPAGSVELRLRGREPQLVVDVPTMPLQALHGEGPTPPAPPAPPAPEDLEEDAEDGALARITLRIPESLKYKAEELAAKGGHSLNSWIVNAVRAATRERAAVEVDLDLSSLPFFDGPGFPTGRGRSAKRMTGWV</sequence>
<feature type="compositionally biased region" description="Pro residues" evidence="1">
    <location>
        <begin position="92"/>
        <end position="103"/>
    </location>
</feature>
<dbReference type="Gene3D" id="1.10.1220.10">
    <property type="entry name" value="Met repressor-like"/>
    <property type="match status" value="1"/>
</dbReference>
<evidence type="ECO:0000256" key="1">
    <source>
        <dbReference type="SAM" id="MobiDB-lite"/>
    </source>
</evidence>
<dbReference type="EMBL" id="CP060713">
    <property type="protein sequence ID" value="QNN54233.1"/>
    <property type="molecule type" value="Genomic_DNA"/>
</dbReference>
<dbReference type="InterPro" id="IPR008651">
    <property type="entry name" value="Uncharacterised_HicB"/>
</dbReference>
<dbReference type="SUPFAM" id="SSF47598">
    <property type="entry name" value="Ribbon-helix-helix"/>
    <property type="match status" value="1"/>
</dbReference>